<protein>
    <submittedName>
        <fullName evidence="1">Uncharacterized protein</fullName>
    </submittedName>
</protein>
<sequence>MGDLIYLEHEQHIRMFVKLANLTQTSQLHDWNLESLQRALEWASAAEAVTCCDKTQQKIETSLRRWFPVATIPTLPVQGILTVDTLSDARIHLLRSILQSPYLASHPTRSELLIAVLQKLQSLREATPSPATDDVENDQSNRLHSRAIANQTDLIFALLTEAFLRAEQTVAFLAIIQRMSDKCNHIRVQALTADMLRAFSAFWVGLDSSKQELHALASHASTEGYGKDTTAKCRRCACCGKAREDLRSCFEAPESKDVRASLSLFLNSPQFNSLLSEVVLLMLVTCEWPKEEPLQLKGMVKDLLRIVSEWIATKPIRFWTFQPWLAAMLSSKAKALAQAYVDVLFTTGLSQPFEPEFVERIATLILQPGVEDVLKPALLKLDPYLQQVYFNINPFIAR</sequence>
<name>A0A976NXM9_BRELC</name>
<evidence type="ECO:0000313" key="2">
    <source>
        <dbReference type="Proteomes" id="UP000294530"/>
    </source>
</evidence>
<dbReference type="AlphaFoldDB" id="A0A976NXM9"/>
<comment type="caution">
    <text evidence="1">The sequence shown here is derived from an EMBL/GenBank/DDBJ whole genome shotgun (WGS) entry which is preliminary data.</text>
</comment>
<reference evidence="1 2" key="1">
    <citation type="journal article" date="2021" name="Genome Biol.">
        <title>AFLAP: assembly-free linkage analysis pipeline using k-mers from genome sequencing data.</title>
        <authorList>
            <person name="Fletcher K."/>
            <person name="Zhang L."/>
            <person name="Gil J."/>
            <person name="Han R."/>
            <person name="Cavanaugh K."/>
            <person name="Michelmore R."/>
        </authorList>
    </citation>
    <scope>NUCLEOTIDE SEQUENCE [LARGE SCALE GENOMIC DNA]</scope>
    <source>
        <strain evidence="1 2">SF5</strain>
    </source>
</reference>
<keyword evidence="2" id="KW-1185">Reference proteome</keyword>
<dbReference type="Proteomes" id="UP000294530">
    <property type="component" value="Unassembled WGS sequence"/>
</dbReference>
<dbReference type="OrthoDB" id="69209at2759"/>
<dbReference type="EMBL" id="SHOA02000038">
    <property type="protein sequence ID" value="TDH71919.1"/>
    <property type="molecule type" value="Genomic_DNA"/>
</dbReference>
<evidence type="ECO:0000313" key="1">
    <source>
        <dbReference type="EMBL" id="TDH71919.1"/>
    </source>
</evidence>
<accession>A0A976NXM9</accession>
<dbReference type="GeneID" id="94347198"/>
<proteinExistence type="predicted"/>
<organism evidence="1 2">
    <name type="scientific">Bremia lactucae</name>
    <name type="common">Lettuce downy mildew</name>
    <dbReference type="NCBI Taxonomy" id="4779"/>
    <lineage>
        <taxon>Eukaryota</taxon>
        <taxon>Sar</taxon>
        <taxon>Stramenopiles</taxon>
        <taxon>Oomycota</taxon>
        <taxon>Peronosporomycetes</taxon>
        <taxon>Peronosporales</taxon>
        <taxon>Peronosporaceae</taxon>
        <taxon>Bremia</taxon>
    </lineage>
</organism>
<dbReference type="KEGG" id="blac:94347198"/>
<gene>
    <name evidence="1" type="ORF">CCR75_003432</name>
</gene>
<dbReference type="RefSeq" id="XP_067821418.1">
    <property type="nucleotide sequence ID" value="XM_067961527.1"/>
</dbReference>